<dbReference type="Proteomes" id="UP000783390">
    <property type="component" value="Unassembled WGS sequence"/>
</dbReference>
<keyword evidence="3" id="KW-1185">Reference proteome</keyword>
<accession>A0ABS4F349</accession>
<sequence>MASIDVIKENIKFEQLLNESNTTTMLNDEYLIPDTHPDVEKLLLVDAKPTVISKEIVGDKVIVEGNIEYNVLYLAKEEDTIVSAVNYSKKFNSSLDLQESEHKMICEVVCRVEHIEAQIINERKIAIDGVIDFNWEVYEGKEVELAKDISENKGVEVLKKNEVINSKNISENIEILGKSMIRVSMDKPSISKILKSKMELQKKEVKIGEEKVYCGCYCKVEIIYLSNEGKDIYYLEDNIYLSKEIEMTGVTPDMVVASDFNIKNKDITVEEDDLGEARIVNTEALVICNVKVFSKKNIDVIVDAYSPKFKVEVSKNEHNIGMLQGIYNNESIIKDNIYINESNMIPEKIITYLANVVLTDKSVSQDKIKVSGYIKVDVIYKTNDEENYLDKVSGDIPFNINIDANGVNENMKALIRVFIENIDIAIEANTISVRANIEVIAKVLFEINKEFVSDIVEVEGEEVKKKASITIYVVGEGDTLWKLAKKYNTTMSEIIKINELEDIDDLTIGEKLLIPGRAI</sequence>
<protein>
    <submittedName>
        <fullName evidence="2">LysM repeat protein</fullName>
    </submittedName>
</protein>
<dbReference type="InterPro" id="IPR018392">
    <property type="entry name" value="LysM"/>
</dbReference>
<comment type="caution">
    <text evidence="2">The sequence shown here is derived from an EMBL/GenBank/DDBJ whole genome shotgun (WGS) entry which is preliminary data.</text>
</comment>
<feature type="domain" description="LysM" evidence="1">
    <location>
        <begin position="470"/>
        <end position="514"/>
    </location>
</feature>
<organism evidence="2 3">
    <name type="scientific">Clostridium moniliforme</name>
    <dbReference type="NCBI Taxonomy" id="39489"/>
    <lineage>
        <taxon>Bacteria</taxon>
        <taxon>Bacillati</taxon>
        <taxon>Bacillota</taxon>
        <taxon>Clostridia</taxon>
        <taxon>Eubacteriales</taxon>
        <taxon>Clostridiaceae</taxon>
        <taxon>Clostridium</taxon>
    </lineage>
</organism>
<dbReference type="CDD" id="cd00118">
    <property type="entry name" value="LysM"/>
    <property type="match status" value="1"/>
</dbReference>
<name>A0ABS4F349_9CLOT</name>
<evidence type="ECO:0000259" key="1">
    <source>
        <dbReference type="PROSITE" id="PS51782"/>
    </source>
</evidence>
<dbReference type="InterPro" id="IPR036779">
    <property type="entry name" value="LysM_dom_sf"/>
</dbReference>
<dbReference type="Pfam" id="PF01476">
    <property type="entry name" value="LysM"/>
    <property type="match status" value="1"/>
</dbReference>
<dbReference type="Pfam" id="PF12673">
    <property type="entry name" value="SipL"/>
    <property type="match status" value="3"/>
</dbReference>
<reference evidence="2 3" key="1">
    <citation type="submission" date="2021-03" db="EMBL/GenBank/DDBJ databases">
        <title>Genomic Encyclopedia of Type Strains, Phase IV (KMG-IV): sequencing the most valuable type-strain genomes for metagenomic binning, comparative biology and taxonomic classification.</title>
        <authorList>
            <person name="Goeker M."/>
        </authorList>
    </citation>
    <scope>NUCLEOTIDE SEQUENCE [LARGE SCALE GENOMIC DNA]</scope>
    <source>
        <strain evidence="2 3">DSM 3984</strain>
    </source>
</reference>
<dbReference type="EMBL" id="JAGGJZ010000009">
    <property type="protein sequence ID" value="MBP1890658.1"/>
    <property type="molecule type" value="Genomic_DNA"/>
</dbReference>
<proteinExistence type="predicted"/>
<gene>
    <name evidence="2" type="ORF">J2Z53_002267</name>
</gene>
<dbReference type="InterPro" id="IPR024300">
    <property type="entry name" value="SipL_SPOCS_dom"/>
</dbReference>
<dbReference type="Gene3D" id="3.10.350.10">
    <property type="entry name" value="LysM domain"/>
    <property type="match status" value="1"/>
</dbReference>
<dbReference type="PROSITE" id="PS51782">
    <property type="entry name" value="LYSM"/>
    <property type="match status" value="1"/>
</dbReference>
<evidence type="ECO:0000313" key="2">
    <source>
        <dbReference type="EMBL" id="MBP1890658.1"/>
    </source>
</evidence>
<dbReference type="SUPFAM" id="SSF54106">
    <property type="entry name" value="LysM domain"/>
    <property type="match status" value="1"/>
</dbReference>
<dbReference type="SMART" id="SM00257">
    <property type="entry name" value="LysM"/>
    <property type="match status" value="1"/>
</dbReference>
<evidence type="ECO:0000313" key="3">
    <source>
        <dbReference type="Proteomes" id="UP000783390"/>
    </source>
</evidence>
<dbReference type="RefSeq" id="WP_209797578.1">
    <property type="nucleotide sequence ID" value="NZ_JAGGJZ010000009.1"/>
</dbReference>